<accession>A0A5N0TB65</accession>
<dbReference type="AlphaFoldDB" id="A0A5N0TB65"/>
<keyword evidence="1" id="KW-0732">Signal</keyword>
<proteinExistence type="predicted"/>
<organism evidence="2 3">
    <name type="scientific">Marinihelvus fidelis</name>
    <dbReference type="NCBI Taxonomy" id="2613842"/>
    <lineage>
        <taxon>Bacteria</taxon>
        <taxon>Pseudomonadati</taxon>
        <taxon>Pseudomonadota</taxon>
        <taxon>Gammaproteobacteria</taxon>
        <taxon>Chromatiales</taxon>
        <taxon>Wenzhouxiangellaceae</taxon>
        <taxon>Marinihelvus</taxon>
    </lineage>
</organism>
<gene>
    <name evidence="2" type="ORF">F3N42_07355</name>
</gene>
<dbReference type="EMBL" id="VYXP01000004">
    <property type="protein sequence ID" value="KAA9131981.1"/>
    <property type="molecule type" value="Genomic_DNA"/>
</dbReference>
<dbReference type="RefSeq" id="WP_150863771.1">
    <property type="nucleotide sequence ID" value="NZ_VYXP01000004.1"/>
</dbReference>
<feature type="signal peptide" evidence="1">
    <location>
        <begin position="1"/>
        <end position="27"/>
    </location>
</feature>
<dbReference type="Proteomes" id="UP000325372">
    <property type="component" value="Unassembled WGS sequence"/>
</dbReference>
<feature type="chain" id="PRO_5024308180" evidence="1">
    <location>
        <begin position="28"/>
        <end position="142"/>
    </location>
</feature>
<protein>
    <submittedName>
        <fullName evidence="2">Uncharacterized protein</fullName>
    </submittedName>
</protein>
<sequence>MKITLKMCMAPVLVLAGSLLVSISGFADDVSGARHLLCATSDVHVCRPGEGCDWQSPEAVNVPRFIRVDTRSGEMSTTAASHEQRVSTATSVTQQDGEIILQGVENRRSFSLVVDATTGTATFAAATRAQSVTVFGACTTDE</sequence>
<evidence type="ECO:0000313" key="3">
    <source>
        <dbReference type="Proteomes" id="UP000325372"/>
    </source>
</evidence>
<evidence type="ECO:0000313" key="2">
    <source>
        <dbReference type="EMBL" id="KAA9131981.1"/>
    </source>
</evidence>
<reference evidence="2 3" key="1">
    <citation type="submission" date="2019-09" db="EMBL/GenBank/DDBJ databases">
        <title>Wenzhouxiangella sp. Genome sequencing and assembly.</title>
        <authorList>
            <person name="Zhang R."/>
        </authorList>
    </citation>
    <scope>NUCLEOTIDE SEQUENCE [LARGE SCALE GENOMIC DNA]</scope>
    <source>
        <strain evidence="2 3">W260</strain>
    </source>
</reference>
<name>A0A5N0TB65_9GAMM</name>
<keyword evidence="3" id="KW-1185">Reference proteome</keyword>
<comment type="caution">
    <text evidence="2">The sequence shown here is derived from an EMBL/GenBank/DDBJ whole genome shotgun (WGS) entry which is preliminary data.</text>
</comment>
<evidence type="ECO:0000256" key="1">
    <source>
        <dbReference type="SAM" id="SignalP"/>
    </source>
</evidence>